<sequence length="101" mass="11363">MRKSEKRGKGVNLLFGPPGTGKSTMIAAMANLLKYDVYDIELTAVKDNTELRKLLIDTSNKSVIVIEDIDCSLDLTGQREKNKNEENDEEEKMKSINSKRS</sequence>
<proteinExistence type="predicted"/>
<comment type="caution">
    <text evidence="3">The sequence shown here is derived from an EMBL/GenBank/DDBJ whole genome shotgun (WGS) entry which is preliminary data.</text>
</comment>
<dbReference type="PANTHER" id="PTHR23070">
    <property type="entry name" value="BCS1 AAA-TYPE ATPASE"/>
    <property type="match status" value="1"/>
</dbReference>
<organism evidence="3 4">
    <name type="scientific">Castilleja foliolosa</name>
    <dbReference type="NCBI Taxonomy" id="1961234"/>
    <lineage>
        <taxon>Eukaryota</taxon>
        <taxon>Viridiplantae</taxon>
        <taxon>Streptophyta</taxon>
        <taxon>Embryophyta</taxon>
        <taxon>Tracheophyta</taxon>
        <taxon>Spermatophyta</taxon>
        <taxon>Magnoliopsida</taxon>
        <taxon>eudicotyledons</taxon>
        <taxon>Gunneridae</taxon>
        <taxon>Pentapetalae</taxon>
        <taxon>asterids</taxon>
        <taxon>lamiids</taxon>
        <taxon>Lamiales</taxon>
        <taxon>Orobanchaceae</taxon>
        <taxon>Pedicularideae</taxon>
        <taxon>Castillejinae</taxon>
        <taxon>Castilleja</taxon>
    </lineage>
</organism>
<evidence type="ECO:0000259" key="2">
    <source>
        <dbReference type="Pfam" id="PF00004"/>
    </source>
</evidence>
<evidence type="ECO:0000313" key="3">
    <source>
        <dbReference type="EMBL" id="KAL3617693.1"/>
    </source>
</evidence>
<keyword evidence="4" id="KW-1185">Reference proteome</keyword>
<accession>A0ABD3BJS5</accession>
<dbReference type="InterPro" id="IPR050747">
    <property type="entry name" value="Mitochondrial_chaperone_BCS1"/>
</dbReference>
<feature type="region of interest" description="Disordered" evidence="1">
    <location>
        <begin position="76"/>
        <end position="101"/>
    </location>
</feature>
<evidence type="ECO:0000256" key="1">
    <source>
        <dbReference type="SAM" id="MobiDB-lite"/>
    </source>
</evidence>
<dbReference type="Gene3D" id="3.40.50.300">
    <property type="entry name" value="P-loop containing nucleotide triphosphate hydrolases"/>
    <property type="match status" value="1"/>
</dbReference>
<dbReference type="InterPro" id="IPR003959">
    <property type="entry name" value="ATPase_AAA_core"/>
</dbReference>
<dbReference type="Proteomes" id="UP001632038">
    <property type="component" value="Unassembled WGS sequence"/>
</dbReference>
<name>A0ABD3BJS5_9LAMI</name>
<evidence type="ECO:0000313" key="4">
    <source>
        <dbReference type="Proteomes" id="UP001632038"/>
    </source>
</evidence>
<feature type="domain" description="ATPase AAA-type core" evidence="2">
    <location>
        <begin position="13"/>
        <end position="86"/>
    </location>
</feature>
<protein>
    <submittedName>
        <fullName evidence="3">AAA-ATPase ASD, mitochondrial</fullName>
    </submittedName>
</protein>
<dbReference type="InterPro" id="IPR027417">
    <property type="entry name" value="P-loop_NTPase"/>
</dbReference>
<gene>
    <name evidence="3" type="primary">AATP1_2</name>
    <name evidence="3" type="ORF">CASFOL_038014</name>
</gene>
<dbReference type="AlphaFoldDB" id="A0ABD3BJS5"/>
<reference evidence="4" key="1">
    <citation type="journal article" date="2024" name="IScience">
        <title>Strigolactones Initiate the Formation of Haustorium-like Structures in Castilleja.</title>
        <authorList>
            <person name="Buerger M."/>
            <person name="Peterson D."/>
            <person name="Chory J."/>
        </authorList>
    </citation>
    <scope>NUCLEOTIDE SEQUENCE [LARGE SCALE GENOMIC DNA]</scope>
</reference>
<dbReference type="EMBL" id="JAVIJP010000081">
    <property type="protein sequence ID" value="KAL3617693.1"/>
    <property type="molecule type" value="Genomic_DNA"/>
</dbReference>
<dbReference type="Pfam" id="PF00004">
    <property type="entry name" value="AAA"/>
    <property type="match status" value="1"/>
</dbReference>
<dbReference type="SUPFAM" id="SSF52540">
    <property type="entry name" value="P-loop containing nucleoside triphosphate hydrolases"/>
    <property type="match status" value="1"/>
</dbReference>